<evidence type="ECO:0000256" key="4">
    <source>
        <dbReference type="ARBA" id="ARBA00022452"/>
    </source>
</evidence>
<protein>
    <submittedName>
        <fullName evidence="9">TolC family outer membrane protein</fullName>
    </submittedName>
</protein>
<dbReference type="OrthoDB" id="9813458at2"/>
<dbReference type="NCBIfam" id="TIGR01844">
    <property type="entry name" value="type_I_sec_TolC"/>
    <property type="match status" value="1"/>
</dbReference>
<dbReference type="Proteomes" id="UP000319523">
    <property type="component" value="Unassembled WGS sequence"/>
</dbReference>
<keyword evidence="7" id="KW-0998">Cell outer membrane</keyword>
<keyword evidence="6" id="KW-0472">Membrane</keyword>
<evidence type="ECO:0000256" key="7">
    <source>
        <dbReference type="ARBA" id="ARBA00023237"/>
    </source>
</evidence>
<dbReference type="Gene3D" id="1.20.1600.10">
    <property type="entry name" value="Outer membrane efflux proteins (OEP)"/>
    <property type="match status" value="1"/>
</dbReference>
<dbReference type="RefSeq" id="WP_141177507.1">
    <property type="nucleotide sequence ID" value="NZ_JBHUFX010000001.1"/>
</dbReference>
<evidence type="ECO:0000256" key="6">
    <source>
        <dbReference type="ARBA" id="ARBA00023136"/>
    </source>
</evidence>
<comment type="similarity">
    <text evidence="2">Belongs to the outer membrane factor (OMF) (TC 1.B.17) family.</text>
</comment>
<dbReference type="GO" id="GO:0015562">
    <property type="term" value="F:efflux transmembrane transporter activity"/>
    <property type="evidence" value="ECO:0007669"/>
    <property type="project" value="InterPro"/>
</dbReference>
<comment type="caution">
    <text evidence="9">The sequence shown here is derived from an EMBL/GenBank/DDBJ whole genome shotgun (WGS) entry which is preliminary data.</text>
</comment>
<dbReference type="Pfam" id="PF02321">
    <property type="entry name" value="OEP"/>
    <property type="match status" value="2"/>
</dbReference>
<name>A0A506V4B3_9GAMM</name>
<dbReference type="SUPFAM" id="SSF56954">
    <property type="entry name" value="Outer membrane efflux proteins (OEP)"/>
    <property type="match status" value="1"/>
</dbReference>
<dbReference type="PANTHER" id="PTHR30026">
    <property type="entry name" value="OUTER MEMBRANE PROTEIN TOLC"/>
    <property type="match status" value="1"/>
</dbReference>
<feature type="signal peptide" evidence="8">
    <location>
        <begin position="1"/>
        <end position="20"/>
    </location>
</feature>
<evidence type="ECO:0000256" key="3">
    <source>
        <dbReference type="ARBA" id="ARBA00022448"/>
    </source>
</evidence>
<proteinExistence type="inferred from homology"/>
<evidence type="ECO:0000313" key="9">
    <source>
        <dbReference type="EMBL" id="TPW40498.1"/>
    </source>
</evidence>
<reference evidence="9 10" key="1">
    <citation type="submission" date="2019-06" db="EMBL/GenBank/DDBJ databases">
        <authorList>
            <person name="Yang Y."/>
        </authorList>
    </citation>
    <scope>NUCLEOTIDE SEQUENCE [LARGE SCALE GENOMIC DNA]</scope>
    <source>
        <strain evidence="9 10">BIT-26</strain>
    </source>
</reference>
<keyword evidence="10" id="KW-1185">Reference proteome</keyword>
<dbReference type="GO" id="GO:0009279">
    <property type="term" value="C:cell outer membrane"/>
    <property type="evidence" value="ECO:0007669"/>
    <property type="project" value="UniProtKB-SubCell"/>
</dbReference>
<keyword evidence="3" id="KW-0813">Transport</keyword>
<dbReference type="PANTHER" id="PTHR30026:SF20">
    <property type="entry name" value="OUTER MEMBRANE PROTEIN TOLC"/>
    <property type="match status" value="1"/>
</dbReference>
<dbReference type="GO" id="GO:1990281">
    <property type="term" value="C:efflux pump complex"/>
    <property type="evidence" value="ECO:0007669"/>
    <property type="project" value="TreeGrafter"/>
</dbReference>
<evidence type="ECO:0000256" key="2">
    <source>
        <dbReference type="ARBA" id="ARBA00007613"/>
    </source>
</evidence>
<dbReference type="InterPro" id="IPR051906">
    <property type="entry name" value="TolC-like"/>
</dbReference>
<gene>
    <name evidence="9" type="ORF">FKM52_17835</name>
</gene>
<organism evidence="9 10">
    <name type="scientific">Mixta tenebrionis</name>
    <dbReference type="NCBI Taxonomy" id="2562439"/>
    <lineage>
        <taxon>Bacteria</taxon>
        <taxon>Pseudomonadati</taxon>
        <taxon>Pseudomonadota</taxon>
        <taxon>Gammaproteobacteria</taxon>
        <taxon>Enterobacterales</taxon>
        <taxon>Erwiniaceae</taxon>
        <taxon>Mixta</taxon>
    </lineage>
</organism>
<dbReference type="AlphaFoldDB" id="A0A506V4B3"/>
<evidence type="ECO:0000256" key="8">
    <source>
        <dbReference type="SAM" id="SignalP"/>
    </source>
</evidence>
<dbReference type="EMBL" id="VHQI01000013">
    <property type="protein sequence ID" value="TPW40498.1"/>
    <property type="molecule type" value="Genomic_DNA"/>
</dbReference>
<dbReference type="InterPro" id="IPR003423">
    <property type="entry name" value="OMP_efflux"/>
</dbReference>
<evidence type="ECO:0000256" key="1">
    <source>
        <dbReference type="ARBA" id="ARBA00004442"/>
    </source>
</evidence>
<dbReference type="InterPro" id="IPR010130">
    <property type="entry name" value="T1SS_OMP_TolC"/>
</dbReference>
<dbReference type="GO" id="GO:0015288">
    <property type="term" value="F:porin activity"/>
    <property type="evidence" value="ECO:0007669"/>
    <property type="project" value="TreeGrafter"/>
</dbReference>
<accession>A0A506V4B3</accession>
<keyword evidence="8" id="KW-0732">Signal</keyword>
<feature type="chain" id="PRO_5021413224" evidence="8">
    <location>
        <begin position="21"/>
        <end position="452"/>
    </location>
</feature>
<evidence type="ECO:0000313" key="10">
    <source>
        <dbReference type="Proteomes" id="UP000319523"/>
    </source>
</evidence>
<keyword evidence="5" id="KW-0812">Transmembrane</keyword>
<sequence length="452" mass="51388">MHHKIIMLLFCCGFCLPARAIGIMEIYALAQQQDAQFRASVEEKMAGEEYKAMGRAALLPSINLSYQNGVRNWQTAEVPQRKSALNPNMEKVITHRRYQSQSGSVTLTQPLFDYEAWASYQLGIAQTLMANDQWRASFMELAVRVVNGYLDLIAAQEKVALTQQQQAALRRQLEQNHRWLHAGEGTVTEIAETESRLALTAAELFAAQDEQDKAHRTLESLIGQPIANLAQLDRLLPEPFQPIPLSPLHFAQWQQIALKENAELAAARQQLQISFYHREQQRGGFFPRVQLYASHSISHSSSDTTIDQRYDSSSVGIQLNYAFYSGGYSRAAVRQANARYNQSKFDLEKSTNEIVNNLHNYFDQCRHAGQRLGAYQKAVRAAEIQVTATRQGIKAGQRTNMDLLNAEYQLYGARLNLINEQYQHMRAWLMLNYYSGQLTPDKLKIIADYFSS</sequence>
<evidence type="ECO:0000256" key="5">
    <source>
        <dbReference type="ARBA" id="ARBA00022692"/>
    </source>
</evidence>
<keyword evidence="4" id="KW-1134">Transmembrane beta strand</keyword>
<comment type="subcellular location">
    <subcellularLocation>
        <location evidence="1">Cell outer membrane</location>
    </subcellularLocation>
</comment>